<evidence type="ECO:0000313" key="3">
    <source>
        <dbReference type="Proteomes" id="UP000294850"/>
    </source>
</evidence>
<evidence type="ECO:0000313" key="2">
    <source>
        <dbReference type="EMBL" id="TDE15564.1"/>
    </source>
</evidence>
<dbReference type="EMBL" id="SMFL01000004">
    <property type="protein sequence ID" value="TDE15564.1"/>
    <property type="molecule type" value="Genomic_DNA"/>
</dbReference>
<protein>
    <submittedName>
        <fullName evidence="2">TfoX family protein</fullName>
    </submittedName>
</protein>
<dbReference type="SUPFAM" id="SSF159894">
    <property type="entry name" value="YgaC/TfoX-N like"/>
    <property type="match status" value="1"/>
</dbReference>
<dbReference type="RefSeq" id="WP_131958827.1">
    <property type="nucleotide sequence ID" value="NZ_SMFL01000004.1"/>
</dbReference>
<reference evidence="2 3" key="1">
    <citation type="submission" date="2019-03" db="EMBL/GenBank/DDBJ databases">
        <title>Dyadobacter AR-3-6 sp. nov., isolated from arctic soil.</title>
        <authorList>
            <person name="Chaudhary D.K."/>
        </authorList>
    </citation>
    <scope>NUCLEOTIDE SEQUENCE [LARGE SCALE GENOMIC DNA]</scope>
    <source>
        <strain evidence="2 3">AR-3-6</strain>
    </source>
</reference>
<dbReference type="Pfam" id="PF04993">
    <property type="entry name" value="TfoX_N"/>
    <property type="match status" value="1"/>
</dbReference>
<dbReference type="AlphaFoldDB" id="A0A4R5DT57"/>
<dbReference type="OrthoDB" id="214902at2"/>
<dbReference type="InterPro" id="IPR007076">
    <property type="entry name" value="TfoX_N"/>
</dbReference>
<keyword evidence="3" id="KW-1185">Reference proteome</keyword>
<feature type="domain" description="TfoX N-terminal" evidence="1">
    <location>
        <begin position="14"/>
        <end position="101"/>
    </location>
</feature>
<dbReference type="Proteomes" id="UP000294850">
    <property type="component" value="Unassembled WGS sequence"/>
</dbReference>
<accession>A0A4R5DT57</accession>
<dbReference type="Gene3D" id="3.30.1460.30">
    <property type="entry name" value="YgaC/TfoX-N like chaperone"/>
    <property type="match status" value="1"/>
</dbReference>
<comment type="caution">
    <text evidence="2">The sequence shown here is derived from an EMBL/GenBank/DDBJ whole genome shotgun (WGS) entry which is preliminary data.</text>
</comment>
<proteinExistence type="predicted"/>
<gene>
    <name evidence="2" type="ORF">E0F88_13760</name>
</gene>
<organism evidence="2 3">
    <name type="scientific">Dyadobacter psychrotolerans</name>
    <dbReference type="NCBI Taxonomy" id="2541721"/>
    <lineage>
        <taxon>Bacteria</taxon>
        <taxon>Pseudomonadati</taxon>
        <taxon>Bacteroidota</taxon>
        <taxon>Cytophagia</taxon>
        <taxon>Cytophagales</taxon>
        <taxon>Spirosomataceae</taxon>
        <taxon>Dyadobacter</taxon>
    </lineage>
</organism>
<name>A0A4R5DT57_9BACT</name>
<evidence type="ECO:0000259" key="1">
    <source>
        <dbReference type="Pfam" id="PF04993"/>
    </source>
</evidence>
<sequence length="111" mass="12640">MAFNEKLSDRIREALCDVDNVTEKYMFGGVCYMVNSKMCVGVAGDKLMCRIGKSMYNNALEKPGCEEMTFNGKPMNGYVYVNEDGMKNREDFNYWIGLCLKFNPEAKASKK</sequence>